<accession>A7TQR9</accession>
<feature type="transmembrane region" description="Helical" evidence="6">
    <location>
        <begin position="27"/>
        <end position="46"/>
    </location>
</feature>
<keyword evidence="8" id="KW-1185">Reference proteome</keyword>
<evidence type="ECO:0000256" key="1">
    <source>
        <dbReference type="ARBA" id="ARBA00004141"/>
    </source>
</evidence>
<dbReference type="EMBL" id="DS480463">
    <property type="protein sequence ID" value="EDO15368.1"/>
    <property type="molecule type" value="Genomic_DNA"/>
</dbReference>
<evidence type="ECO:0000256" key="6">
    <source>
        <dbReference type="RuleBase" id="RU367008"/>
    </source>
</evidence>
<comment type="subunit">
    <text evidence="6">Component of the oligosaccharyltransferase (OST) complex.</text>
</comment>
<dbReference type="GeneID" id="5543460"/>
<reference evidence="7 8" key="1">
    <citation type="journal article" date="2007" name="Proc. Natl. Acad. Sci. U.S.A.">
        <title>Independent sorting-out of thousands of duplicated gene pairs in two yeast species descended from a whole-genome duplication.</title>
        <authorList>
            <person name="Scannell D.R."/>
            <person name="Frank A.C."/>
            <person name="Conant G.C."/>
            <person name="Byrne K.P."/>
            <person name="Woolfit M."/>
            <person name="Wolfe K.H."/>
        </authorList>
    </citation>
    <scope>NUCLEOTIDE SEQUENCE [LARGE SCALE GENOMIC DNA]</scope>
    <source>
        <strain evidence="8">ATCC 22028 / DSM 70294 / BCRC 21397 / CBS 2163 / NBRC 10782 / NRRL Y-8283 / UCD 57-17</strain>
    </source>
</reference>
<evidence type="ECO:0000256" key="4">
    <source>
        <dbReference type="ARBA" id="ARBA00022989"/>
    </source>
</evidence>
<dbReference type="HOGENOM" id="CLU_183917_0_0_1"/>
<dbReference type="Pfam" id="PF05251">
    <property type="entry name" value="Ost5"/>
    <property type="match status" value="1"/>
</dbReference>
<dbReference type="InParanoid" id="A7TQR9"/>
<comment type="similarity">
    <text evidence="2 6">Belongs to the OST5 family.</text>
</comment>
<sequence>MSYEQLYNEYTLSRAFEPVFALESQPTMAIVASLISLVLVSLSILVMKSKNHSIVVKFIIFSIISAIASLFCGITTVFTTNSFGVYV</sequence>
<dbReference type="eggNOG" id="ENOG502S993">
    <property type="taxonomic scope" value="Eukaryota"/>
</dbReference>
<dbReference type="Proteomes" id="UP000000267">
    <property type="component" value="Unassembled WGS sequence"/>
</dbReference>
<dbReference type="PhylomeDB" id="A7TQR9"/>
<proteinExistence type="inferred from homology"/>
<dbReference type="InterPro" id="IPR007915">
    <property type="entry name" value="TMEM258/Ost5"/>
</dbReference>
<dbReference type="AlphaFoldDB" id="A7TQR9"/>
<dbReference type="KEGG" id="vpo:Kpol_460p3"/>
<evidence type="ECO:0000313" key="8">
    <source>
        <dbReference type="Proteomes" id="UP000000267"/>
    </source>
</evidence>
<comment type="function">
    <text evidence="6">Subunit of the oligosaccharyl transferase (OST) complex that catalyzes the initial transfer of a defined glycan (Glc(3)Man(9)GlcNAc(2) in eukaryotes) from the lipid carrier dolichol-pyrophosphate to an asparagine residue within an Asn-X-Ser/Thr consensus motif in nascent polypeptide chains, the first step in protein N-glycosylation. N-glycosylation occurs cotranslationally and the complex associates with the Sec61 complex at the channel-forming translocon complex that mediates protein translocation across the endoplasmic reticulum (ER). All subunits are required for a maximal enzyme activity.</text>
</comment>
<comment type="subcellular location">
    <subcellularLocation>
        <location evidence="1 6">Membrane</location>
        <topology evidence="1 6">Multi-pass membrane protein</topology>
    </subcellularLocation>
</comment>
<dbReference type="RefSeq" id="XP_001643226.1">
    <property type="nucleotide sequence ID" value="XM_001643176.1"/>
</dbReference>
<evidence type="ECO:0000256" key="5">
    <source>
        <dbReference type="ARBA" id="ARBA00023136"/>
    </source>
</evidence>
<keyword evidence="3 6" id="KW-0812">Transmembrane</keyword>
<dbReference type="OMA" id="CATINIM"/>
<name>A7TQR9_VANPO</name>
<protein>
    <recommendedName>
        <fullName evidence="6">Dolichyl-diphosphooligosaccharide-protein glycosyltransferase subunit OST5</fullName>
    </recommendedName>
</protein>
<gene>
    <name evidence="7" type="ORF">Kpol_460p3</name>
</gene>
<dbReference type="FunCoup" id="A7TQR9">
    <property type="interactions" value="133"/>
</dbReference>
<keyword evidence="5 6" id="KW-0472">Membrane</keyword>
<feature type="transmembrane region" description="Helical" evidence="6">
    <location>
        <begin position="58"/>
        <end position="78"/>
    </location>
</feature>
<dbReference type="GO" id="GO:0005198">
    <property type="term" value="F:structural molecule activity"/>
    <property type="evidence" value="ECO:0007669"/>
    <property type="project" value="EnsemblFungi"/>
</dbReference>
<evidence type="ECO:0000256" key="3">
    <source>
        <dbReference type="ARBA" id="ARBA00022692"/>
    </source>
</evidence>
<evidence type="ECO:0000313" key="7">
    <source>
        <dbReference type="EMBL" id="EDO15368.1"/>
    </source>
</evidence>
<dbReference type="GO" id="GO:0006487">
    <property type="term" value="P:protein N-linked glycosylation"/>
    <property type="evidence" value="ECO:0007669"/>
    <property type="project" value="UniProtKB-UniRule"/>
</dbReference>
<keyword evidence="4 6" id="KW-1133">Transmembrane helix</keyword>
<evidence type="ECO:0000256" key="2">
    <source>
        <dbReference type="ARBA" id="ARBA00009825"/>
    </source>
</evidence>
<organism evidence="8">
    <name type="scientific">Vanderwaltozyma polyspora (strain ATCC 22028 / DSM 70294 / BCRC 21397 / CBS 2163 / NBRC 10782 / NRRL Y-8283 / UCD 57-17)</name>
    <name type="common">Kluyveromyces polysporus</name>
    <dbReference type="NCBI Taxonomy" id="436907"/>
    <lineage>
        <taxon>Eukaryota</taxon>
        <taxon>Fungi</taxon>
        <taxon>Dikarya</taxon>
        <taxon>Ascomycota</taxon>
        <taxon>Saccharomycotina</taxon>
        <taxon>Saccharomycetes</taxon>
        <taxon>Saccharomycetales</taxon>
        <taxon>Saccharomycetaceae</taxon>
        <taxon>Vanderwaltozyma</taxon>
    </lineage>
</organism>
<dbReference type="STRING" id="436907.A7TQR9"/>
<dbReference type="GO" id="GO:0008250">
    <property type="term" value="C:oligosaccharyltransferase complex"/>
    <property type="evidence" value="ECO:0007669"/>
    <property type="project" value="UniProtKB-UniRule"/>
</dbReference>